<organism evidence="2 3">
    <name type="scientific">Fimbriimonas ginsengisoli Gsoil 348</name>
    <dbReference type="NCBI Taxonomy" id="661478"/>
    <lineage>
        <taxon>Bacteria</taxon>
        <taxon>Bacillati</taxon>
        <taxon>Armatimonadota</taxon>
        <taxon>Fimbriimonadia</taxon>
        <taxon>Fimbriimonadales</taxon>
        <taxon>Fimbriimonadaceae</taxon>
        <taxon>Fimbriimonas</taxon>
    </lineage>
</organism>
<feature type="transmembrane region" description="Helical" evidence="1">
    <location>
        <begin position="618"/>
        <end position="635"/>
    </location>
</feature>
<reference evidence="2 3" key="1">
    <citation type="journal article" date="2014" name="PLoS ONE">
        <title>The first complete genome sequence of the class fimbriimonadia in the phylum armatimonadetes.</title>
        <authorList>
            <person name="Hu Z.Y."/>
            <person name="Wang Y.Z."/>
            <person name="Im W.T."/>
            <person name="Wang S.Y."/>
            <person name="Zhao G.P."/>
            <person name="Zheng H.J."/>
            <person name="Quan Z.X."/>
        </authorList>
    </citation>
    <scope>NUCLEOTIDE SEQUENCE [LARGE SCALE GENOMIC DNA]</scope>
    <source>
        <strain evidence="2">Gsoil 348</strain>
    </source>
</reference>
<evidence type="ECO:0000256" key="1">
    <source>
        <dbReference type="SAM" id="Phobius"/>
    </source>
</evidence>
<keyword evidence="1" id="KW-1133">Transmembrane helix</keyword>
<keyword evidence="1" id="KW-0812">Transmembrane</keyword>
<keyword evidence="1" id="KW-0472">Membrane</keyword>
<dbReference type="KEGG" id="fgi:OP10G_0203"/>
<dbReference type="Gene3D" id="3.40.710.10">
    <property type="entry name" value="DD-peptidase/beta-lactamase superfamily"/>
    <property type="match status" value="1"/>
</dbReference>
<feature type="transmembrane region" description="Helical" evidence="1">
    <location>
        <begin position="579"/>
        <end position="598"/>
    </location>
</feature>
<proteinExistence type="predicted"/>
<feature type="transmembrane region" description="Helical" evidence="1">
    <location>
        <begin position="794"/>
        <end position="814"/>
    </location>
</feature>
<feature type="transmembrane region" description="Helical" evidence="1">
    <location>
        <begin position="641"/>
        <end position="659"/>
    </location>
</feature>
<feature type="transmembrane region" description="Helical" evidence="1">
    <location>
        <begin position="671"/>
        <end position="691"/>
    </location>
</feature>
<dbReference type="RefSeq" id="WP_025227755.1">
    <property type="nucleotide sequence ID" value="NZ_CP007139.1"/>
</dbReference>
<dbReference type="eggNOG" id="ENOG502ZCU7">
    <property type="taxonomic scope" value="Bacteria"/>
</dbReference>
<protein>
    <submittedName>
        <fullName evidence="2">Uncharacterized protein</fullName>
    </submittedName>
</protein>
<gene>
    <name evidence="2" type="ORF">OP10G_0203</name>
</gene>
<feature type="transmembrane region" description="Helical" evidence="1">
    <location>
        <begin position="502"/>
        <end position="524"/>
    </location>
</feature>
<evidence type="ECO:0000313" key="2">
    <source>
        <dbReference type="EMBL" id="AIE83571.1"/>
    </source>
</evidence>
<feature type="transmembrane region" description="Helical" evidence="1">
    <location>
        <begin position="821"/>
        <end position="841"/>
    </location>
</feature>
<name>A0A068NJB5_FIMGI</name>
<feature type="transmembrane region" description="Helical" evidence="1">
    <location>
        <begin position="462"/>
        <end position="482"/>
    </location>
</feature>
<feature type="transmembrane region" description="Helical" evidence="1">
    <location>
        <begin position="894"/>
        <end position="913"/>
    </location>
</feature>
<feature type="transmembrane region" description="Helical" evidence="1">
    <location>
        <begin position="861"/>
        <end position="882"/>
    </location>
</feature>
<dbReference type="EMBL" id="CP007139">
    <property type="protein sequence ID" value="AIE83571.1"/>
    <property type="molecule type" value="Genomic_DNA"/>
</dbReference>
<dbReference type="SUPFAM" id="SSF56601">
    <property type="entry name" value="beta-lactamase/transpeptidase-like"/>
    <property type="match status" value="1"/>
</dbReference>
<feature type="transmembrane region" description="Helical" evidence="1">
    <location>
        <begin position="545"/>
        <end position="567"/>
    </location>
</feature>
<sequence>MFIGLVVLAFIAVAVRPWEDDEASGLARGVLTLFGAVSLLLLGITVAGYMGLGPGGSPRIPARALARIQQVGLYTRAPEGSKPALTFTGDPIRSDAVERDGFQIPGLGAGQRVRLIADAANGAIKSWRVEGPNIDTPVRIDGKIVNGIPGGWLQRNDTYQFTFRTSRKEPERFIAVTLEGDGDSLKIGYRDSANPKTIQLAARQLREGARLTTLLQAAGLATRFPASNVPLALQAGTDVDPWSMLGDVCVVRERKGDSGSKIGVLIDPALADDGVQVLRNDKPLDLRAATAPSEIPATQDATLSFGFTGSQRFALKLPAKIDESRLVAEFEVPVSYPLPPKAKPADPEQSFLMTSGRDMVPMDGFVFPTGNDNHPFYAKALARPDSAGMTVQDGVSERSHGDDAPVYLGDLQQGIEARFHVDKPSVPGAGRLALFAFAGLGVLFGLALWWRARPVGRGDVAWAFLWVGTVALLTVRLLLAYRCSLLPPDDATLSELVSFHKALRVSLFALVAIPAAMALARLRYLPVVKQRQLEGTRKQFLGLPFDRICLVLPALGMLAPILARIFGTRNDLFGIRTSIWTHLLLIAGFVAFALAVAARKDTSPAEGKQIGLWHRRGLTFFVVLNLLALAMNVLAVGDNGALVYGLSIGLALLVAWLPFRALQTKRSPRGFTSGVAIALGVALLALVALSLNRRFFIQHFETFNGTVAYRLASLDDLDPEMLLNPARTEHLEATQYRNNREQQWQMLLYAAVGASDKNPGYGGAPLSKVALKYPTSMTDTTYSIYVLGEFGPWAGAWLTALYMVIMAACFAGAASARRDGSWMFVPLAAIGGFFAANGLYMAAANTGSLPFTGQNLPLLSLYSQGDVLQGLVLLTIASVLLKRRPRGANVPPKAGSWLFTAFGVGSGLLWLGVARAGIGMPVSFTQDLDAPEVMRQVVKRVEQGQVKLSDSGHIDPESVPGLSPIEKEAIREFNFRADKSDPQAGLYYIQPNAAGSFDLEVNRAYFHLSSPYKRGQGIPWRKSILAAGAGEEAPRLYMLSSPLSLSLNQGGFPEVVWIDSAQPVTRANAAILAARSPFGRVEFAEYRRRKVGKKTFVTLKARIPQSLPRERGWGVFVEGKPVPDAGLQLQPNDLVSIEDRTGRSPRRYNLIYLGTQAEPLAFVRWRNGAYRRVFPGGPSFGMVANLGRVGDEVKPKDDLKLTLDLGLHRRLQDALRSWCLQQSPRSGLNWKLEDPERTKPVSMTLIDTFKGDVLALPSFPHVDPTSDLYEDDFGRSGPIRRGKLLRNWNFENHVIGSTIKPLTFSTMAVKLLPKYHLEDAVVHNRTLEHDNLGGIPLETPTAPYPPAGSVTMSEFLTQSRTWPACVIGALGLVESTDELKTTLVPDAANADITLEGKPYRINLLNSPNRVVSREPRTGGWVPRTNLSDTLLFQGLSELYDVQIPPNKTTESEAVHQRMASFLPTLAWQADAHMPTFASEVVPRRVLYECDSMHSVKQELLTSLIGGAQSVWNNVSMAEAFARLSTGLRVSARLEQGLEPHFPLMPAPISLGPWREKALLTPLERVHISGTAKSIQVDFKGYRAIMKTGTLGEEIDSESLMFTIGRFQNGAFVPGKTVTGYFFMRDTNTGGAMLKFSLANRLLPLVVDYLEHRTPEPLSSAATAKKPL</sequence>
<keyword evidence="3" id="KW-1185">Reference proteome</keyword>
<dbReference type="InterPro" id="IPR012338">
    <property type="entry name" value="Beta-lactam/transpept-like"/>
</dbReference>
<evidence type="ECO:0000313" key="3">
    <source>
        <dbReference type="Proteomes" id="UP000027982"/>
    </source>
</evidence>
<dbReference type="Proteomes" id="UP000027982">
    <property type="component" value="Chromosome"/>
</dbReference>
<dbReference type="HOGENOM" id="CLU_241927_0_0_0"/>
<feature type="transmembrane region" description="Helical" evidence="1">
    <location>
        <begin position="432"/>
        <end position="450"/>
    </location>
</feature>
<accession>A0A068NJB5</accession>